<name>F9Y4I7_KETVW</name>
<evidence type="ECO:0000313" key="2">
    <source>
        <dbReference type="Proteomes" id="UP000000692"/>
    </source>
</evidence>
<dbReference type="AlphaFoldDB" id="F9Y4I7"/>
<dbReference type="KEGG" id="kvl:KVU_0705"/>
<accession>F9Y4I7</accession>
<dbReference type="Proteomes" id="UP000000692">
    <property type="component" value="Chromosome"/>
</dbReference>
<sequence>MNLIDRPFRREAHACRIDGMIKITGGAISQRQLAERLKIHRATVRSILKERNWLRRIDRPHPSANLAAFNARRQGFAELNFD</sequence>
<protein>
    <submittedName>
        <fullName evidence="1">Uncharacterized protein</fullName>
    </submittedName>
</protein>
<keyword evidence="2" id="KW-1185">Reference proteome</keyword>
<dbReference type="EMBL" id="CP002018">
    <property type="protein sequence ID" value="AEM40544.1"/>
    <property type="molecule type" value="Genomic_DNA"/>
</dbReference>
<dbReference type="Gene3D" id="1.10.10.60">
    <property type="entry name" value="Homeodomain-like"/>
    <property type="match status" value="1"/>
</dbReference>
<gene>
    <name evidence="1" type="ordered locus">KVU_0705</name>
</gene>
<reference evidence="1 2" key="1">
    <citation type="journal article" date="2011" name="J. Bacteriol.">
        <title>Complete genome sequence of the industrial strain Ketogulonicigenium vulgare WSH-001.</title>
        <authorList>
            <person name="Liu L."/>
            <person name="Li Y."/>
            <person name="Zhang J."/>
            <person name="Zhou Z."/>
            <person name="Liu J."/>
            <person name="Li X."/>
            <person name="Zhou J."/>
            <person name="Du G."/>
            <person name="Wang L."/>
            <person name="Chen J."/>
        </authorList>
    </citation>
    <scope>NUCLEOTIDE SEQUENCE [LARGE SCALE GENOMIC DNA]</scope>
    <source>
        <strain evidence="1 2">WSH-001</strain>
    </source>
</reference>
<proteinExistence type="predicted"/>
<dbReference type="HOGENOM" id="CLU_2633364_0_0_5"/>
<organism evidence="1 2">
    <name type="scientific">Ketogulonicigenium vulgare (strain WSH-001)</name>
    <dbReference type="NCBI Taxonomy" id="759362"/>
    <lineage>
        <taxon>Bacteria</taxon>
        <taxon>Pseudomonadati</taxon>
        <taxon>Pseudomonadota</taxon>
        <taxon>Alphaproteobacteria</taxon>
        <taxon>Rhodobacterales</taxon>
        <taxon>Roseobacteraceae</taxon>
        <taxon>Ketogulonicigenium</taxon>
    </lineage>
</organism>
<evidence type="ECO:0000313" key="1">
    <source>
        <dbReference type="EMBL" id="AEM40544.1"/>
    </source>
</evidence>
<dbReference type="RefSeq" id="WP_013384002.1">
    <property type="nucleotide sequence ID" value="NC_017384.1"/>
</dbReference>